<evidence type="ECO:0000313" key="3">
    <source>
        <dbReference type="Proteomes" id="UP001302072"/>
    </source>
</evidence>
<keyword evidence="3" id="KW-1185">Reference proteome</keyword>
<dbReference type="RefSeq" id="WP_311190811.1">
    <property type="nucleotide sequence ID" value="NZ_CP115541.1"/>
</dbReference>
<evidence type="ECO:0000313" key="2">
    <source>
        <dbReference type="EMBL" id="WNH51571.1"/>
    </source>
</evidence>
<dbReference type="PROSITE" id="PS51301">
    <property type="entry name" value="KILA_N"/>
    <property type="match status" value="1"/>
</dbReference>
<name>A0ABY9YLT8_9GAMM</name>
<dbReference type="InterPro" id="IPR018004">
    <property type="entry name" value="KilA/APSES_HTH"/>
</dbReference>
<reference evidence="2 3" key="1">
    <citation type="submission" date="2022-12" db="EMBL/GenBank/DDBJ databases">
        <title>Two new species, Stenotrophomonas aracearum and Stenotrophomonas oahuensis, isolated from Anthurium (Araceae family) in Hawaii.</title>
        <authorList>
            <person name="Chunag S.C."/>
            <person name="Dobhal S."/>
            <person name="Alvarez A."/>
            <person name="Arif M."/>
        </authorList>
    </citation>
    <scope>NUCLEOTIDE SEQUENCE [LARGE SCALE GENOMIC DNA]</scope>
    <source>
        <strain evidence="2 3">A5586</strain>
    </source>
</reference>
<evidence type="ECO:0000259" key="1">
    <source>
        <dbReference type="PROSITE" id="PS51301"/>
    </source>
</evidence>
<dbReference type="SUPFAM" id="SSF54616">
    <property type="entry name" value="DNA-binding domain of Mlu1-box binding protein MBP1"/>
    <property type="match status" value="1"/>
</dbReference>
<sequence>MAINQQLSLHLIHRKVDDALIEQRKLDGYINATAMCQAVGKRFFDYRRLEATCQFLEELAAETGYPVSELIQIVKGSGPQGTWVHPDVAMHLAQWLSPKFAVAVAKWVREWLSGRQPSGAPGPGLPHHIQRYLANKDKVPYTHFSILSELAISLIAPLEARGYTLPERMVPDISEGKMFAKWLRDQGVDTSQMPTYEHRYADGRVCNAKMYPVGYLHAFRLHFNEVWLPNKAHQYFRERDPSALPHLDKMLLEAPGVPNLPAA</sequence>
<dbReference type="SMART" id="SM01252">
    <property type="entry name" value="KilA-N"/>
    <property type="match status" value="1"/>
</dbReference>
<organism evidence="2 3">
    <name type="scientific">Stenotrophomonas oahuensis</name>
    <dbReference type="NCBI Taxonomy" id="3003271"/>
    <lineage>
        <taxon>Bacteria</taxon>
        <taxon>Pseudomonadati</taxon>
        <taxon>Pseudomonadota</taxon>
        <taxon>Gammaproteobacteria</taxon>
        <taxon>Lysobacterales</taxon>
        <taxon>Lysobacteraceae</taxon>
        <taxon>Stenotrophomonas</taxon>
    </lineage>
</organism>
<dbReference type="Proteomes" id="UP001302072">
    <property type="component" value="Chromosome"/>
</dbReference>
<dbReference type="InterPro" id="IPR058744">
    <property type="entry name" value="BstA-like_C"/>
</dbReference>
<accession>A0ABY9YLT8</accession>
<dbReference type="InterPro" id="IPR036887">
    <property type="entry name" value="HTH_APSES_sf"/>
</dbReference>
<proteinExistence type="predicted"/>
<dbReference type="EMBL" id="CP115541">
    <property type="protein sequence ID" value="WNH51571.1"/>
    <property type="molecule type" value="Genomic_DNA"/>
</dbReference>
<dbReference type="Pfam" id="PF26567">
    <property type="entry name" value="BstA_C"/>
    <property type="match status" value="1"/>
</dbReference>
<dbReference type="InterPro" id="IPR017880">
    <property type="entry name" value="KilA_N"/>
</dbReference>
<dbReference type="Pfam" id="PF04383">
    <property type="entry name" value="KilA-N"/>
    <property type="match status" value="1"/>
</dbReference>
<gene>
    <name evidence="2" type="ORF">PDM29_14605</name>
</gene>
<protein>
    <submittedName>
        <fullName evidence="2">KilA-N domain-containing protein</fullName>
    </submittedName>
</protein>
<feature type="domain" description="KilA-N" evidence="1">
    <location>
        <begin position="10"/>
        <end position="111"/>
    </location>
</feature>